<evidence type="ECO:0000256" key="5">
    <source>
        <dbReference type="ARBA" id="ARBA00022840"/>
    </source>
</evidence>
<dbReference type="GO" id="GO:0016874">
    <property type="term" value="F:ligase activity"/>
    <property type="evidence" value="ECO:0007669"/>
    <property type="project" value="UniProtKB-KW"/>
</dbReference>
<dbReference type="NCBIfam" id="TIGR00442">
    <property type="entry name" value="hisS"/>
    <property type="match status" value="1"/>
</dbReference>
<keyword evidence="6 9" id="KW-0648">Protein biosynthesis</keyword>
<organism evidence="11 12">
    <name type="scientific">Gemelliphila asaccharolytica</name>
    <dbReference type="NCBI Taxonomy" id="502393"/>
    <lineage>
        <taxon>Bacteria</taxon>
        <taxon>Bacillati</taxon>
        <taxon>Bacillota</taxon>
        <taxon>Bacilli</taxon>
        <taxon>Bacillales</taxon>
        <taxon>Gemellaceae</taxon>
        <taxon>Gemelliphila</taxon>
    </lineage>
</organism>
<dbReference type="InterPro" id="IPR015807">
    <property type="entry name" value="His-tRNA-ligase"/>
</dbReference>
<dbReference type="EC" id="6.1.1.21" evidence="9"/>
<keyword evidence="2 9" id="KW-0963">Cytoplasm</keyword>
<dbReference type="EMBL" id="LSDB01000012">
    <property type="protein sequence ID" value="KXB58419.1"/>
    <property type="molecule type" value="Genomic_DNA"/>
</dbReference>
<evidence type="ECO:0000313" key="11">
    <source>
        <dbReference type="EMBL" id="KXB58419.1"/>
    </source>
</evidence>
<keyword evidence="12" id="KW-1185">Reference proteome</keyword>
<evidence type="ECO:0000256" key="9">
    <source>
        <dbReference type="HAMAP-Rule" id="MF_00127"/>
    </source>
</evidence>
<name>A0ABR5TMC5_9BACL</name>
<dbReference type="PANTHER" id="PTHR43707">
    <property type="entry name" value="HISTIDYL-TRNA SYNTHETASE"/>
    <property type="match status" value="1"/>
</dbReference>
<dbReference type="Pfam" id="PF13393">
    <property type="entry name" value="tRNA-synt_His"/>
    <property type="match status" value="1"/>
</dbReference>
<gene>
    <name evidence="9" type="primary">hisS</name>
    <name evidence="11" type="ORF">HMPREF1871_00497</name>
</gene>
<dbReference type="InterPro" id="IPR004516">
    <property type="entry name" value="HisRS/HisZ"/>
</dbReference>
<dbReference type="InterPro" id="IPR033656">
    <property type="entry name" value="HisRS_anticodon"/>
</dbReference>
<dbReference type="CDD" id="cd00859">
    <property type="entry name" value="HisRS_anticodon"/>
    <property type="match status" value="1"/>
</dbReference>
<sequence length="427" mass="49906">MKKIVNIPRGTQDILPKESKKWQYIENHLRKISENFCYKEIRTPIFELTELFARGVGDTTDIVQKEMYTFLDKGNRSITLRPEGTAGTVRSYIENKLFADTIKPQKLYYIGPMFRYERKQKGRYRQFFQYGVEVIGEESEKIDAEVISLAYNIYKSLGIENIKVSINTLGNPEERNEYNRALINHFKKEIHNFCEDCQNRLEKNPMRILDCKVDTKKELMKNAPKLLDFLGEESKKYFKKVLSYLDDLKIKYEVDPNLVRGLDYYTHTAFEIMIDNKDIELKTLCGGGRYNGLIKMLGGPEEEKGIGFALSIERLLLALESENIELNINDKIDIYVVSVGEEANEYSMKLTNLLRIHGFKAQNSYFDKKIKAQMKMADRYKAKFSIIIGEEEIKDKKVTVKNMENHNQESIKIENLMNYLEEKIKGE</sequence>
<dbReference type="Proteomes" id="UP000070467">
    <property type="component" value="Unassembled WGS sequence"/>
</dbReference>
<comment type="subunit">
    <text evidence="9">Homodimer.</text>
</comment>
<keyword evidence="3 9" id="KW-0436">Ligase</keyword>
<keyword evidence="7 9" id="KW-0030">Aminoacyl-tRNA synthetase</keyword>
<evidence type="ECO:0000256" key="8">
    <source>
        <dbReference type="ARBA" id="ARBA00047639"/>
    </source>
</evidence>
<evidence type="ECO:0000259" key="10">
    <source>
        <dbReference type="PROSITE" id="PS50862"/>
    </source>
</evidence>
<dbReference type="InterPro" id="IPR036621">
    <property type="entry name" value="Anticodon-bd_dom_sf"/>
</dbReference>
<feature type="domain" description="Aminoacyl-transfer RNA synthetases class-II family profile" evidence="10">
    <location>
        <begin position="1"/>
        <end position="322"/>
    </location>
</feature>
<evidence type="ECO:0000256" key="2">
    <source>
        <dbReference type="ARBA" id="ARBA00022490"/>
    </source>
</evidence>
<accession>A0ABR5TMC5</accession>
<dbReference type="InterPro" id="IPR045864">
    <property type="entry name" value="aa-tRNA-synth_II/BPL/LPL"/>
</dbReference>
<evidence type="ECO:0000256" key="1">
    <source>
        <dbReference type="ARBA" id="ARBA00008226"/>
    </source>
</evidence>
<dbReference type="PROSITE" id="PS50862">
    <property type="entry name" value="AA_TRNA_LIGASE_II"/>
    <property type="match status" value="1"/>
</dbReference>
<evidence type="ECO:0000256" key="3">
    <source>
        <dbReference type="ARBA" id="ARBA00022598"/>
    </source>
</evidence>
<dbReference type="Gene3D" id="3.40.50.800">
    <property type="entry name" value="Anticodon-binding domain"/>
    <property type="match status" value="1"/>
</dbReference>
<evidence type="ECO:0000256" key="7">
    <source>
        <dbReference type="ARBA" id="ARBA00023146"/>
    </source>
</evidence>
<dbReference type="Gene3D" id="3.30.930.10">
    <property type="entry name" value="Bira Bifunctional Protein, Domain 2"/>
    <property type="match status" value="1"/>
</dbReference>
<dbReference type="PANTHER" id="PTHR43707:SF1">
    <property type="entry name" value="HISTIDINE--TRNA LIGASE, MITOCHONDRIAL-RELATED"/>
    <property type="match status" value="1"/>
</dbReference>
<dbReference type="InterPro" id="IPR004154">
    <property type="entry name" value="Anticodon-bd"/>
</dbReference>
<dbReference type="HAMAP" id="MF_00127">
    <property type="entry name" value="His_tRNA_synth"/>
    <property type="match status" value="1"/>
</dbReference>
<dbReference type="SUPFAM" id="SSF52954">
    <property type="entry name" value="Class II aaRS ABD-related"/>
    <property type="match status" value="1"/>
</dbReference>
<dbReference type="InterPro" id="IPR006195">
    <property type="entry name" value="aa-tRNA-synth_II"/>
</dbReference>
<dbReference type="PIRSF" id="PIRSF001549">
    <property type="entry name" value="His-tRNA_synth"/>
    <property type="match status" value="1"/>
</dbReference>
<proteinExistence type="inferred from homology"/>
<keyword evidence="5 9" id="KW-0067">ATP-binding</keyword>
<comment type="catalytic activity">
    <reaction evidence="8 9">
        <text>tRNA(His) + L-histidine + ATP = L-histidyl-tRNA(His) + AMP + diphosphate + H(+)</text>
        <dbReference type="Rhea" id="RHEA:17313"/>
        <dbReference type="Rhea" id="RHEA-COMP:9665"/>
        <dbReference type="Rhea" id="RHEA-COMP:9689"/>
        <dbReference type="ChEBI" id="CHEBI:15378"/>
        <dbReference type="ChEBI" id="CHEBI:30616"/>
        <dbReference type="ChEBI" id="CHEBI:33019"/>
        <dbReference type="ChEBI" id="CHEBI:57595"/>
        <dbReference type="ChEBI" id="CHEBI:78442"/>
        <dbReference type="ChEBI" id="CHEBI:78527"/>
        <dbReference type="ChEBI" id="CHEBI:456215"/>
        <dbReference type="EC" id="6.1.1.21"/>
    </reaction>
</comment>
<dbReference type="CDD" id="cd00773">
    <property type="entry name" value="HisRS-like_core"/>
    <property type="match status" value="1"/>
</dbReference>
<dbReference type="InterPro" id="IPR041715">
    <property type="entry name" value="HisRS-like_core"/>
</dbReference>
<keyword evidence="4 9" id="KW-0547">Nucleotide-binding</keyword>
<comment type="caution">
    <text evidence="11">The sequence shown here is derived from an EMBL/GenBank/DDBJ whole genome shotgun (WGS) entry which is preliminary data.</text>
</comment>
<comment type="subcellular location">
    <subcellularLocation>
        <location evidence="9">Cytoplasm</location>
    </subcellularLocation>
</comment>
<protein>
    <recommendedName>
        <fullName evidence="9">Histidine--tRNA ligase</fullName>
        <ecNumber evidence="9">6.1.1.21</ecNumber>
    </recommendedName>
    <alternativeName>
        <fullName evidence="9">Histidyl-tRNA synthetase</fullName>
        <shortName evidence="9">HisRS</shortName>
    </alternativeName>
</protein>
<evidence type="ECO:0000256" key="6">
    <source>
        <dbReference type="ARBA" id="ARBA00022917"/>
    </source>
</evidence>
<dbReference type="Pfam" id="PF03129">
    <property type="entry name" value="HGTP_anticodon"/>
    <property type="match status" value="1"/>
</dbReference>
<evidence type="ECO:0000313" key="12">
    <source>
        <dbReference type="Proteomes" id="UP000070467"/>
    </source>
</evidence>
<evidence type="ECO:0000256" key="4">
    <source>
        <dbReference type="ARBA" id="ARBA00022741"/>
    </source>
</evidence>
<comment type="similarity">
    <text evidence="1 9">Belongs to the class-II aminoacyl-tRNA synthetase family.</text>
</comment>
<reference evidence="11 12" key="1">
    <citation type="submission" date="2016-01" db="EMBL/GenBank/DDBJ databases">
        <authorList>
            <person name="Mitreva M."/>
            <person name="Pepin K.H."/>
            <person name="Mihindukulasuriya K.A."/>
            <person name="Fulton R."/>
            <person name="Fronick C."/>
            <person name="O'Laughlin M."/>
            <person name="Miner T."/>
            <person name="Herter B."/>
            <person name="Rosa B.A."/>
            <person name="Cordes M."/>
            <person name="Tomlinson C."/>
            <person name="Wollam A."/>
            <person name="Palsikar V.B."/>
            <person name="Mardis E.R."/>
            <person name="Wilson R.K."/>
        </authorList>
    </citation>
    <scope>NUCLEOTIDE SEQUENCE [LARGE SCALE GENOMIC DNA]</scope>
    <source>
        <strain evidence="11 12">KA00071</strain>
    </source>
</reference>
<dbReference type="SUPFAM" id="SSF55681">
    <property type="entry name" value="Class II aaRS and biotin synthetases"/>
    <property type="match status" value="1"/>
</dbReference>